<evidence type="ECO:0000313" key="2">
    <source>
        <dbReference type="Proteomes" id="UP000256326"/>
    </source>
</evidence>
<proteinExistence type="predicted"/>
<gene>
    <name evidence="1" type="ORF">DRF58_08955</name>
</gene>
<accession>A0A3D9CY34</accession>
<name>A0A3D9CY34_9FLAO</name>
<dbReference type="EMBL" id="QNUG01000015">
    <property type="protein sequence ID" value="REC70663.1"/>
    <property type="molecule type" value="Genomic_DNA"/>
</dbReference>
<organism evidence="1 2">
    <name type="scientific">Epilithonimonas hispanica</name>
    <dbReference type="NCBI Taxonomy" id="358687"/>
    <lineage>
        <taxon>Bacteria</taxon>
        <taxon>Pseudomonadati</taxon>
        <taxon>Bacteroidota</taxon>
        <taxon>Flavobacteriia</taxon>
        <taxon>Flavobacteriales</taxon>
        <taxon>Weeksellaceae</taxon>
        <taxon>Chryseobacterium group</taxon>
        <taxon>Epilithonimonas</taxon>
    </lineage>
</organism>
<dbReference type="AlphaFoldDB" id="A0A3D9CY34"/>
<comment type="caution">
    <text evidence="1">The sequence shown here is derived from an EMBL/GenBank/DDBJ whole genome shotgun (WGS) entry which is preliminary data.</text>
</comment>
<dbReference type="InterPro" id="IPR022178">
    <property type="entry name" value="DUF3709"/>
</dbReference>
<protein>
    <submittedName>
        <fullName evidence="1">Uncharacterized protein</fullName>
    </submittedName>
</protein>
<keyword evidence="2" id="KW-1185">Reference proteome</keyword>
<reference evidence="1 2" key="1">
    <citation type="journal article" date="2006" name="Int. J. Syst. Evol. Microbiol.">
        <title>Chryseobacterium hispanicum sp. nov., isolated from the drinking water distribution system of Sevilla, Spain.</title>
        <authorList>
            <person name="Gallego V."/>
            <person name="Garcia M.T."/>
            <person name="Ventosa A."/>
        </authorList>
    </citation>
    <scope>NUCLEOTIDE SEQUENCE [LARGE SCALE GENOMIC DNA]</scope>
    <source>
        <strain evidence="1 2">KCTC 22104</strain>
    </source>
</reference>
<sequence length="55" mass="6213">MNYFFKALGESLIFFDVQLCALKTQSYSLINLLCLCVTSNPLIISSEKTIFETNS</sequence>
<dbReference type="Pfam" id="PF12493">
    <property type="entry name" value="DUF3709"/>
    <property type="match status" value="1"/>
</dbReference>
<dbReference type="Proteomes" id="UP000256326">
    <property type="component" value="Unassembled WGS sequence"/>
</dbReference>
<evidence type="ECO:0000313" key="1">
    <source>
        <dbReference type="EMBL" id="REC70663.1"/>
    </source>
</evidence>